<dbReference type="EMBL" id="JASGWX010000002">
    <property type="protein sequence ID" value="MDP4482997.1"/>
    <property type="molecule type" value="Genomic_DNA"/>
</dbReference>
<accession>A0A4P9IZT2</accession>
<evidence type="ECO:0000313" key="1">
    <source>
        <dbReference type="EMBL" id="MDP4482997.1"/>
    </source>
</evidence>
<gene>
    <name evidence="2" type="ORF">FFU37_04720</name>
    <name evidence="1" type="ORF">QDH73_02905</name>
</gene>
<keyword evidence="4" id="KW-1185">Reference proteome</keyword>
<dbReference type="Proteomes" id="UP000310065">
    <property type="component" value="Chromosome L1"/>
</dbReference>
<evidence type="ECO:0000313" key="4">
    <source>
        <dbReference type="Proteomes" id="UP001242314"/>
    </source>
</evidence>
<evidence type="ECO:0000313" key="3">
    <source>
        <dbReference type="Proteomes" id="UP000310065"/>
    </source>
</evidence>
<dbReference type="GeneID" id="88774943"/>
<dbReference type="Proteomes" id="UP001242314">
    <property type="component" value="Unassembled WGS sequence"/>
</dbReference>
<sequence length="195" mass="22246">MDFSNEEINFFAELFKPNKKSHAHNSHVLTLQSSVPANIAHLLSSANLTLLAEVAHYQLWFPLDLKIDSAGIIKPILNAPEVIDTQGTLRSWRWSELNIKSQGFKIESISNTGMFLKPLRKGNHLNKSQHMEFILPNKQSISMEIEPVRQSTQGIAAKITQIHSGQEQLRAYLFEEHKRQHAKLYENGQLVEQLI</sequence>
<reference evidence="2 3" key="1">
    <citation type="submission" date="2019-05" db="EMBL/GenBank/DDBJ databases">
        <title>Complete genome sequence of Pseudoalteromonas sp. 16-SW-7(T) isolated from the Okhotsk Sea, Russia.</title>
        <authorList>
            <person name="Nguyen T.H."/>
            <person name="Nedashkovskaya O.I."/>
            <person name="Kim S.-G."/>
        </authorList>
    </citation>
    <scope>NUCLEOTIDE SEQUENCE [LARGE SCALE GENOMIC DNA]</scope>
    <source>
        <strain evidence="2 3">16-SW-7</strain>
    </source>
</reference>
<protein>
    <submittedName>
        <fullName evidence="2">Uncharacterized protein</fullName>
    </submittedName>
</protein>
<organism evidence="2 3">
    <name type="scientific">Pseudoalteromonas distincta</name>
    <dbReference type="NCBI Taxonomy" id="77608"/>
    <lineage>
        <taxon>Bacteria</taxon>
        <taxon>Pseudomonadati</taxon>
        <taxon>Pseudomonadota</taxon>
        <taxon>Gammaproteobacteria</taxon>
        <taxon>Alteromonadales</taxon>
        <taxon>Pseudoalteromonadaceae</taxon>
        <taxon>Pseudoalteromonas</taxon>
    </lineage>
</organism>
<proteinExistence type="predicted"/>
<dbReference type="KEGG" id="pdv:FFU37_04720"/>
<dbReference type="EMBL" id="CP040558">
    <property type="protein sequence ID" value="QCU73804.1"/>
    <property type="molecule type" value="Genomic_DNA"/>
</dbReference>
<evidence type="ECO:0000313" key="2">
    <source>
        <dbReference type="EMBL" id="QCU73804.1"/>
    </source>
</evidence>
<name>A0A4P9IZT2_9GAMM</name>
<dbReference type="AlphaFoldDB" id="A0A4P9IZT2"/>
<dbReference type="RefSeq" id="WP_024590532.1">
    <property type="nucleotide sequence ID" value="NZ_CP040558.1"/>
</dbReference>
<reference evidence="1 4" key="2">
    <citation type="submission" date="2023-04" db="EMBL/GenBank/DDBJ databases">
        <title>Novel Pseudoalteromonas species isolated from Pacific coral.</title>
        <authorList>
            <person name="Videau P."/>
            <person name="Shlafstein M.D."/>
            <person name="Oline D.K."/>
            <person name="Strangman W.K."/>
            <person name="Hahnke R.L."/>
            <person name="Saw J.H."/>
            <person name="Ushijima B."/>
        </authorList>
    </citation>
    <scope>NUCLEOTIDE SEQUENCE [LARGE SCALE GENOMIC DNA]</scope>
    <source>
        <strain evidence="1 4">LMG 14908</strain>
    </source>
</reference>